<reference evidence="3 4" key="1">
    <citation type="submission" date="2014-11" db="EMBL/GenBank/DDBJ databases">
        <title>Genome sequence of Pseudomonas tuomuerensis JCM 14085.</title>
        <authorList>
            <person name="Shin S.-K."/>
            <person name="Yi H."/>
        </authorList>
    </citation>
    <scope>NUCLEOTIDE SEQUENCE [LARGE SCALE GENOMIC DNA]</scope>
    <source>
        <strain evidence="3 4">JCM 14085</strain>
    </source>
</reference>
<comment type="caution">
    <text evidence="3">The sequence shown here is derived from an EMBL/GenBank/DDBJ whole genome shotgun (WGS) entry which is preliminary data.</text>
</comment>
<dbReference type="Gene3D" id="1.10.3730.20">
    <property type="match status" value="1"/>
</dbReference>
<accession>A0A0B3BTV7</accession>
<keyword evidence="1" id="KW-1133">Transmembrane helix</keyword>
<evidence type="ECO:0000256" key="1">
    <source>
        <dbReference type="SAM" id="Phobius"/>
    </source>
</evidence>
<dbReference type="PANTHER" id="PTHR22911">
    <property type="entry name" value="ACYL-MALONYL CONDENSING ENZYME-RELATED"/>
    <property type="match status" value="1"/>
</dbReference>
<dbReference type="AlphaFoldDB" id="A0A0B3BTV7"/>
<feature type="transmembrane region" description="Helical" evidence="1">
    <location>
        <begin position="74"/>
        <end position="94"/>
    </location>
</feature>
<feature type="transmembrane region" description="Helical" evidence="1">
    <location>
        <begin position="41"/>
        <end position="62"/>
    </location>
</feature>
<dbReference type="Pfam" id="PF00892">
    <property type="entry name" value="EamA"/>
    <property type="match status" value="2"/>
</dbReference>
<evidence type="ECO:0000313" key="3">
    <source>
        <dbReference type="EMBL" id="KHO64094.1"/>
    </source>
</evidence>
<dbReference type="GO" id="GO:0016020">
    <property type="term" value="C:membrane"/>
    <property type="evidence" value="ECO:0007669"/>
    <property type="project" value="InterPro"/>
</dbReference>
<feature type="transmembrane region" description="Helical" evidence="1">
    <location>
        <begin position="281"/>
        <end position="299"/>
    </location>
</feature>
<dbReference type="InterPro" id="IPR000620">
    <property type="entry name" value="EamA_dom"/>
</dbReference>
<gene>
    <name evidence="3" type="ORF">PT85_12600</name>
</gene>
<evidence type="ECO:0000259" key="2">
    <source>
        <dbReference type="Pfam" id="PF00892"/>
    </source>
</evidence>
<organism evidence="3 4">
    <name type="scientific">Pseudomonas flexibilis</name>
    <dbReference type="NCBI Taxonomy" id="706570"/>
    <lineage>
        <taxon>Bacteria</taxon>
        <taxon>Pseudomonadati</taxon>
        <taxon>Pseudomonadota</taxon>
        <taxon>Gammaproteobacteria</taxon>
        <taxon>Pseudomonadales</taxon>
        <taxon>Pseudomonadaceae</taxon>
        <taxon>Pseudomonas</taxon>
    </lineage>
</organism>
<feature type="transmembrane region" description="Helical" evidence="1">
    <location>
        <begin position="226"/>
        <end position="247"/>
    </location>
</feature>
<dbReference type="Proteomes" id="UP000030980">
    <property type="component" value="Unassembled WGS sequence"/>
</dbReference>
<proteinExistence type="predicted"/>
<feature type="transmembrane region" description="Helical" evidence="1">
    <location>
        <begin position="160"/>
        <end position="180"/>
    </location>
</feature>
<feature type="transmembrane region" description="Helical" evidence="1">
    <location>
        <begin position="132"/>
        <end position="154"/>
    </location>
</feature>
<feature type="domain" description="EamA" evidence="2">
    <location>
        <begin position="162"/>
        <end position="298"/>
    </location>
</feature>
<keyword evidence="4" id="KW-1185">Reference proteome</keyword>
<dbReference type="SUPFAM" id="SSF103481">
    <property type="entry name" value="Multidrug resistance efflux transporter EmrE"/>
    <property type="match status" value="2"/>
</dbReference>
<keyword evidence="1" id="KW-0472">Membrane</keyword>
<feature type="transmembrane region" description="Helical" evidence="1">
    <location>
        <begin position="100"/>
        <end position="120"/>
    </location>
</feature>
<name>A0A0B3BTV7_9PSED</name>
<keyword evidence="1" id="KW-0812">Transmembrane</keyword>
<protein>
    <submittedName>
        <fullName evidence="3">Membrane protein</fullName>
    </submittedName>
</protein>
<feature type="domain" description="EamA" evidence="2">
    <location>
        <begin position="14"/>
        <end position="144"/>
    </location>
</feature>
<sequence>MPTSAVPFSRPTAVLILACLACTFASNHIAARLAFDAGAGVLLAILFRSGLALLVLTTLLLVQRQRWRLPAGSAGWQLLLGLLIAAQSLCLYSAVARIPVALALLVANAFPILLALLTWLLGGPAPGRRTLLLMGVILFGLVLALNVPVLLSGAPVDGDWLLGVTLAFCGACAFAGALWITDHKLGAVPGALRSLLTMLVVFLATALIGAGGLMPDGLTQPASSSGWLALGALAVLYGSAFSLLFVLFPRLDMAHNTPVLNIEPVASLLLGWLILDQMLAGIQLLGGALVLTGIVLLSLRRS</sequence>
<feature type="transmembrane region" description="Helical" evidence="1">
    <location>
        <begin position="259"/>
        <end position="275"/>
    </location>
</feature>
<dbReference type="STRING" id="706570.PT85_12600"/>
<evidence type="ECO:0000313" key="4">
    <source>
        <dbReference type="Proteomes" id="UP000030980"/>
    </source>
</evidence>
<dbReference type="RefSeq" id="WP_039606837.1">
    <property type="nucleotide sequence ID" value="NZ_FMUP01000003.1"/>
</dbReference>
<dbReference type="EMBL" id="JTAK01000005">
    <property type="protein sequence ID" value="KHO64094.1"/>
    <property type="molecule type" value="Genomic_DNA"/>
</dbReference>
<dbReference type="OrthoDB" id="8682842at2"/>
<dbReference type="InterPro" id="IPR037185">
    <property type="entry name" value="EmrE-like"/>
</dbReference>
<feature type="transmembrane region" description="Helical" evidence="1">
    <location>
        <begin position="192"/>
        <end position="214"/>
    </location>
</feature>